<name>A0A7Z1B4B5_9BACI</name>
<sequence length="40" mass="4770">MFAESKENGCPPFYNKNIQSKGDFKNNDFRSEKNTKKLWK</sequence>
<dbReference type="Proteomes" id="UP000185604">
    <property type="component" value="Unassembled WGS sequence"/>
</dbReference>
<feature type="compositionally biased region" description="Basic and acidic residues" evidence="1">
    <location>
        <begin position="22"/>
        <end position="40"/>
    </location>
</feature>
<reference evidence="2 3" key="1">
    <citation type="journal article" date="2016" name="Front. Microbiol.">
        <title>High-Level Heat Resistance of Spores of Bacillus amyloliquefaciens and Bacillus licheniformis Results from the Presence of a spoVA Operon in a Tn1546 Transposon.</title>
        <authorList>
            <person name="Berendsen E.M."/>
            <person name="Koning R.A."/>
            <person name="Boekhorst J."/>
            <person name="de Jong A."/>
            <person name="Kuipers O.P."/>
            <person name="Wells-Bennik M.H."/>
        </authorList>
    </citation>
    <scope>NUCLEOTIDE SEQUENCE [LARGE SCALE GENOMIC DNA]</scope>
    <source>
        <strain evidence="2 3">B4121</strain>
    </source>
</reference>
<proteinExistence type="predicted"/>
<accession>A0A7Z1B4B5</accession>
<evidence type="ECO:0000256" key="1">
    <source>
        <dbReference type="SAM" id="MobiDB-lite"/>
    </source>
</evidence>
<protein>
    <submittedName>
        <fullName evidence="2">Uncharacterized protein</fullName>
    </submittedName>
</protein>
<gene>
    <name evidence="2" type="ORF">B4121_1317</name>
</gene>
<evidence type="ECO:0000313" key="2">
    <source>
        <dbReference type="EMBL" id="OLF95755.1"/>
    </source>
</evidence>
<dbReference type="AlphaFoldDB" id="A0A7Z1B4B5"/>
<feature type="region of interest" description="Disordered" evidence="1">
    <location>
        <begin position="1"/>
        <end position="40"/>
    </location>
</feature>
<organism evidence="2 3">
    <name type="scientific">Bacillus paralicheniformis</name>
    <dbReference type="NCBI Taxonomy" id="1648923"/>
    <lineage>
        <taxon>Bacteria</taxon>
        <taxon>Bacillati</taxon>
        <taxon>Bacillota</taxon>
        <taxon>Bacilli</taxon>
        <taxon>Bacillales</taxon>
        <taxon>Bacillaceae</taxon>
        <taxon>Bacillus</taxon>
    </lineage>
</organism>
<evidence type="ECO:0000313" key="3">
    <source>
        <dbReference type="Proteomes" id="UP000185604"/>
    </source>
</evidence>
<comment type="caution">
    <text evidence="2">The sequence shown here is derived from an EMBL/GenBank/DDBJ whole genome shotgun (WGS) entry which is preliminary data.</text>
</comment>
<dbReference type="EMBL" id="LKPO01000008">
    <property type="protein sequence ID" value="OLF95755.1"/>
    <property type="molecule type" value="Genomic_DNA"/>
</dbReference>